<dbReference type="InterPro" id="IPR038718">
    <property type="entry name" value="SNF2-like_sf"/>
</dbReference>
<dbReference type="AlphaFoldDB" id="A0A5J4SL47"/>
<keyword evidence="1" id="KW-0378">Hydrolase</keyword>
<dbReference type="InterPro" id="IPR001650">
    <property type="entry name" value="Helicase_C-like"/>
</dbReference>
<accession>A0A5J4SL47</accession>
<comment type="caution">
    <text evidence="4">The sequence shown here is derived from an EMBL/GenBank/DDBJ whole genome shotgun (WGS) entry which is preliminary data.</text>
</comment>
<dbReference type="CDD" id="cd18793">
    <property type="entry name" value="SF2_C_SNF"/>
    <property type="match status" value="1"/>
</dbReference>
<dbReference type="GO" id="GO:0016787">
    <property type="term" value="F:hydrolase activity"/>
    <property type="evidence" value="ECO:0007669"/>
    <property type="project" value="UniProtKB-KW"/>
</dbReference>
<dbReference type="Gene3D" id="3.40.50.300">
    <property type="entry name" value="P-loop containing nucleotide triphosphate hydrolases"/>
    <property type="match status" value="1"/>
</dbReference>
<dbReference type="SMART" id="SM00490">
    <property type="entry name" value="HELICc"/>
    <property type="match status" value="1"/>
</dbReference>
<dbReference type="SMART" id="SM00487">
    <property type="entry name" value="DEXDc"/>
    <property type="match status" value="1"/>
</dbReference>
<dbReference type="PANTHER" id="PTHR10799">
    <property type="entry name" value="SNF2/RAD54 HELICASE FAMILY"/>
    <property type="match status" value="1"/>
</dbReference>
<feature type="domain" description="Helicase ATP-binding" evidence="2">
    <location>
        <begin position="495"/>
        <end position="663"/>
    </location>
</feature>
<dbReference type="Gene3D" id="3.40.50.10810">
    <property type="entry name" value="Tandem AAA-ATPase domain"/>
    <property type="match status" value="1"/>
</dbReference>
<dbReference type="SUPFAM" id="SSF52540">
    <property type="entry name" value="P-loop containing nucleoside triphosphate hydrolases"/>
    <property type="match status" value="2"/>
</dbReference>
<feature type="domain" description="Helicase C-terminal" evidence="3">
    <location>
        <begin position="783"/>
        <end position="935"/>
    </location>
</feature>
<reference evidence="4" key="1">
    <citation type="submission" date="2019-03" db="EMBL/GenBank/DDBJ databases">
        <title>Single cell metagenomics reveals metabolic interactions within the superorganism composed of flagellate Streblomastix strix and complex community of Bacteroidetes bacteria on its surface.</title>
        <authorList>
            <person name="Treitli S.C."/>
            <person name="Kolisko M."/>
            <person name="Husnik F."/>
            <person name="Keeling P."/>
            <person name="Hampl V."/>
        </authorList>
    </citation>
    <scope>NUCLEOTIDE SEQUENCE</scope>
    <source>
        <strain evidence="4">STM</strain>
    </source>
</reference>
<dbReference type="EMBL" id="SNRY01000115">
    <property type="protein sequence ID" value="KAA6346846.1"/>
    <property type="molecule type" value="Genomic_DNA"/>
</dbReference>
<protein>
    <recommendedName>
        <fullName evidence="5">RNA polymerase-associated protein RapA</fullName>
    </recommendedName>
</protein>
<dbReference type="InterPro" id="IPR000330">
    <property type="entry name" value="SNF2_N"/>
</dbReference>
<evidence type="ECO:0000256" key="1">
    <source>
        <dbReference type="ARBA" id="ARBA00022801"/>
    </source>
</evidence>
<dbReference type="PROSITE" id="PS51192">
    <property type="entry name" value="HELICASE_ATP_BIND_1"/>
    <property type="match status" value="1"/>
</dbReference>
<dbReference type="Pfam" id="PF00271">
    <property type="entry name" value="Helicase_C"/>
    <property type="match status" value="1"/>
</dbReference>
<evidence type="ECO:0000259" key="3">
    <source>
        <dbReference type="PROSITE" id="PS51194"/>
    </source>
</evidence>
<name>A0A5J4SL47_9ZZZZ</name>
<dbReference type="PROSITE" id="PS51194">
    <property type="entry name" value="HELICASE_CTER"/>
    <property type="match status" value="1"/>
</dbReference>
<evidence type="ECO:0008006" key="5">
    <source>
        <dbReference type="Google" id="ProtNLM"/>
    </source>
</evidence>
<sequence>MMELVIVLTRHPVFGILLIPYIAEAGEQNTITLVEQAFHASPSVIDGMNEAERKAIAIASCYTEKNLMKVYSKENNVSDFLRKLSEKTLQEIVRPYIEKKLTEMITLVRTCGLPLYQKDSNSKILFDHNACCVSPDTAEVSFHFEADESQFRYSLQCTDGKGNPVSLLEKKPVTIITPSPAHLLLGRELIAFHDIEASRLIPFTNKPTVSVDASLTEKYIEKIVLPIVRHHDITSQGLNIAEEHRACEALLVMEESVYEDMVLQLSFRYGDKTFTPDALSSSKFVYTQEEDGKTAVRYFFRDRVTERRLVQQLKEANLIRINESHFKLAEPAQEKELSEWITNHRELLAGNFQLTSAKTQTVYCLDEIRMEQSRTDGVDWFELQITVIAGDCRIPFTRFRKHILNGIREFILPDGRMLLLPEEWFYKYADLFEYGESSEKAIRLKPSLIGIVNAVSEGNDSDNPITYTPKKIYDIPRRLKAQLRRYQQDGFNWMMHLKEHHLGGCLADDMGLGKTLQTLTLLLHTYDRMPEGEENTPIPASLIVMPTSLLQNWRREAMRFTPLTVYEYAGNGQSKQTNCNLLFGDYHLILTSYGMMRNNVETLKQYTFEYVVLDESQYIKNSDSLTFKAAVQLHSHHRLVLTGTPIENSLKDLWSQFHFLQPDLLGTENDFNRSFIIPVKQGDEQRKVRLQRIIEPFVLRRSKQEVAPELPALTEEIIYCTLTEEQGKVYQTEKNSLRNILLEINARGEKSKTLTVLNGILRLRQLACHPKMVFDDFAGDSGKLEAILSTFETLRSEGHKVLIFSSFVKHLALIAEAFTQREWSYALLTGASTHRQEEIDRFAAADNIQAFFISLKAGGVGLNLTQADYVFIIDPWWNPAAEMQAVSRAHRIGQEKRVFAYRFITQGSIEEKIIQLQENKRRLAETFITDSNPLEVLTDEEWEKLLDA</sequence>
<dbReference type="InterPro" id="IPR014001">
    <property type="entry name" value="Helicase_ATP-bd"/>
</dbReference>
<dbReference type="InterPro" id="IPR049730">
    <property type="entry name" value="SNF2/RAD54-like_C"/>
</dbReference>
<evidence type="ECO:0000313" key="4">
    <source>
        <dbReference type="EMBL" id="KAA6346846.1"/>
    </source>
</evidence>
<dbReference type="GO" id="GO:0005524">
    <property type="term" value="F:ATP binding"/>
    <property type="evidence" value="ECO:0007669"/>
    <property type="project" value="InterPro"/>
</dbReference>
<gene>
    <name evidence="4" type="ORF">EZS27_005643</name>
</gene>
<evidence type="ECO:0000259" key="2">
    <source>
        <dbReference type="PROSITE" id="PS51192"/>
    </source>
</evidence>
<dbReference type="Pfam" id="PF00176">
    <property type="entry name" value="SNF2-rel_dom"/>
    <property type="match status" value="1"/>
</dbReference>
<dbReference type="InterPro" id="IPR027417">
    <property type="entry name" value="P-loop_NTPase"/>
</dbReference>
<organism evidence="4">
    <name type="scientific">termite gut metagenome</name>
    <dbReference type="NCBI Taxonomy" id="433724"/>
    <lineage>
        <taxon>unclassified sequences</taxon>
        <taxon>metagenomes</taxon>
        <taxon>organismal metagenomes</taxon>
    </lineage>
</organism>
<proteinExistence type="predicted"/>